<proteinExistence type="predicted"/>
<protein>
    <submittedName>
        <fullName evidence="2">Uncharacterized protein</fullName>
    </submittedName>
</protein>
<accession>A0A653BRV1</accession>
<keyword evidence="3" id="KW-1185">Reference proteome</keyword>
<organism evidence="2 3">
    <name type="scientific">Callosobruchus maculatus</name>
    <name type="common">Southern cowpea weevil</name>
    <name type="synonym">Pulse bruchid</name>
    <dbReference type="NCBI Taxonomy" id="64391"/>
    <lineage>
        <taxon>Eukaryota</taxon>
        <taxon>Metazoa</taxon>
        <taxon>Ecdysozoa</taxon>
        <taxon>Arthropoda</taxon>
        <taxon>Hexapoda</taxon>
        <taxon>Insecta</taxon>
        <taxon>Pterygota</taxon>
        <taxon>Neoptera</taxon>
        <taxon>Endopterygota</taxon>
        <taxon>Coleoptera</taxon>
        <taxon>Polyphaga</taxon>
        <taxon>Cucujiformia</taxon>
        <taxon>Chrysomeloidea</taxon>
        <taxon>Chrysomelidae</taxon>
        <taxon>Bruchinae</taxon>
        <taxon>Bruchini</taxon>
        <taxon>Callosobruchus</taxon>
    </lineage>
</organism>
<feature type="region of interest" description="Disordered" evidence="1">
    <location>
        <begin position="1"/>
        <end position="27"/>
    </location>
</feature>
<gene>
    <name evidence="2" type="ORF">CALMAC_LOCUS3267</name>
</gene>
<dbReference type="EMBL" id="CAACVG010004391">
    <property type="protein sequence ID" value="VEN38338.1"/>
    <property type="molecule type" value="Genomic_DNA"/>
</dbReference>
<evidence type="ECO:0000256" key="1">
    <source>
        <dbReference type="SAM" id="MobiDB-lite"/>
    </source>
</evidence>
<feature type="non-terminal residue" evidence="2">
    <location>
        <position position="51"/>
    </location>
</feature>
<evidence type="ECO:0000313" key="2">
    <source>
        <dbReference type="EMBL" id="VEN38338.1"/>
    </source>
</evidence>
<sequence>MTNEAETGESLLQVPEERYGGETEEEDVDEADRLLKLAKIGRHVQFDASMA</sequence>
<evidence type="ECO:0000313" key="3">
    <source>
        <dbReference type="Proteomes" id="UP000410492"/>
    </source>
</evidence>
<dbReference type="AlphaFoldDB" id="A0A653BRV1"/>
<dbReference type="Proteomes" id="UP000410492">
    <property type="component" value="Unassembled WGS sequence"/>
</dbReference>
<name>A0A653BRV1_CALMS</name>
<reference evidence="2 3" key="1">
    <citation type="submission" date="2019-01" db="EMBL/GenBank/DDBJ databases">
        <authorList>
            <person name="Sayadi A."/>
        </authorList>
    </citation>
    <scope>NUCLEOTIDE SEQUENCE [LARGE SCALE GENOMIC DNA]</scope>
</reference>